<organism evidence="2 3">
    <name type="scientific">Paractinoplanes rishiriensis</name>
    <dbReference type="NCBI Taxonomy" id="1050105"/>
    <lineage>
        <taxon>Bacteria</taxon>
        <taxon>Bacillati</taxon>
        <taxon>Actinomycetota</taxon>
        <taxon>Actinomycetes</taxon>
        <taxon>Micromonosporales</taxon>
        <taxon>Micromonosporaceae</taxon>
        <taxon>Paractinoplanes</taxon>
    </lineage>
</organism>
<evidence type="ECO:0000256" key="1">
    <source>
        <dbReference type="SAM" id="Phobius"/>
    </source>
</evidence>
<gene>
    <name evidence="2" type="ORF">Ari01nite_53820</name>
</gene>
<evidence type="ECO:0000313" key="2">
    <source>
        <dbReference type="EMBL" id="GIE97917.1"/>
    </source>
</evidence>
<protein>
    <submittedName>
        <fullName evidence="2">Uncharacterized protein</fullName>
    </submittedName>
</protein>
<keyword evidence="1" id="KW-0812">Transmembrane</keyword>
<keyword evidence="1" id="KW-1133">Transmembrane helix</keyword>
<reference evidence="2" key="1">
    <citation type="submission" date="2021-01" db="EMBL/GenBank/DDBJ databases">
        <title>Whole genome shotgun sequence of Actinoplanes rishiriensis NBRC 108556.</title>
        <authorList>
            <person name="Komaki H."/>
            <person name="Tamura T."/>
        </authorList>
    </citation>
    <scope>NUCLEOTIDE SEQUENCE</scope>
    <source>
        <strain evidence="2">NBRC 108556</strain>
    </source>
</reference>
<sequence>MAAVSEPENSGVPRRKRRRVWLIWLAAAWVVVVSGLGAWSVRRDAATVPEQRDIVTAVGDLQRTVGVLFAAADGDGRAVVLGGLDMVPDCRVTPVRRGMIASREVTVYVAEGEARTAFDAIAAGLPSDYRAEVSELRGGTRLSLFADAGNFVAIDGDAEAGAGALTVRVTTGCRPRGGTEPDRADPVPGGAPVALSALVNALGGTPSEPSMVTAVNCPEGGVAATYAVDEVAAPAGFEGRMREASAGGTLLRADESVWAYRLDGDSVVVVPDEKNVRISVSSGC</sequence>
<comment type="caution">
    <text evidence="2">The sequence shown here is derived from an EMBL/GenBank/DDBJ whole genome shotgun (WGS) entry which is preliminary data.</text>
</comment>
<dbReference type="EMBL" id="BOMV01000059">
    <property type="protein sequence ID" value="GIE97917.1"/>
    <property type="molecule type" value="Genomic_DNA"/>
</dbReference>
<evidence type="ECO:0000313" key="3">
    <source>
        <dbReference type="Proteomes" id="UP000636960"/>
    </source>
</evidence>
<keyword evidence="3" id="KW-1185">Reference proteome</keyword>
<dbReference type="AlphaFoldDB" id="A0A919K302"/>
<keyword evidence="1" id="KW-0472">Membrane</keyword>
<feature type="transmembrane region" description="Helical" evidence="1">
    <location>
        <begin position="21"/>
        <end position="41"/>
    </location>
</feature>
<accession>A0A919K302</accession>
<name>A0A919K302_9ACTN</name>
<proteinExistence type="predicted"/>
<dbReference type="Proteomes" id="UP000636960">
    <property type="component" value="Unassembled WGS sequence"/>
</dbReference>